<gene>
    <name evidence="1" type="primary">AVEN_112023_1</name>
    <name evidence="1" type="ORF">TNCT_20741</name>
    <name evidence="2" type="ORF">TNCT_455601</name>
</gene>
<proteinExistence type="predicted"/>
<sequence length="274" mass="31510">MKRNITNYDTIPNGFNTFDKLFCAINGFKCPDYNCECSQYCTGNNYEKINIFEGDEVILFNEKLDSGTYCLPKGFSKCNLNTSIPFYSANDWICIPRNNNIFKGNNFIACKSPFAKDNSLNVLVDNKTGKIVTSFVKDFYEIYSGKFRYECQCGSKDVKNNPMINLEEVPFKCVSDYCISNFLNVSMNIGWDPIKKECNCQPFANENSEDLTTPCVQFKTGMSQNNTFNGIVKCTDKNSFTSYPMYCSNRENFFSFEKTITFEELPQNYLRNVI</sequence>
<keyword evidence="3" id="KW-1185">Reference proteome</keyword>
<evidence type="ECO:0000313" key="1">
    <source>
        <dbReference type="EMBL" id="GFQ81313.1"/>
    </source>
</evidence>
<dbReference type="Proteomes" id="UP000887116">
    <property type="component" value="Unassembled WGS sequence"/>
</dbReference>
<dbReference type="EMBL" id="BMAO01019750">
    <property type="protein sequence ID" value="GFR32566.1"/>
    <property type="molecule type" value="Genomic_DNA"/>
</dbReference>
<dbReference type="Pfam" id="PF04631">
    <property type="entry name" value="PIF2"/>
    <property type="match status" value="1"/>
</dbReference>
<comment type="caution">
    <text evidence="1">The sequence shown here is derived from an EMBL/GenBank/DDBJ whole genome shotgun (WGS) entry which is preliminary data.</text>
</comment>
<evidence type="ECO:0000313" key="3">
    <source>
        <dbReference type="Proteomes" id="UP000887116"/>
    </source>
</evidence>
<accession>A0A8X6GFE4</accession>
<reference evidence="1" key="1">
    <citation type="submission" date="2020-07" db="EMBL/GenBank/DDBJ databases">
        <title>Multicomponent nature underlies the extraordinary mechanical properties of spider dragline silk.</title>
        <authorList>
            <person name="Kono N."/>
            <person name="Nakamura H."/>
            <person name="Mori M."/>
            <person name="Yoshida Y."/>
            <person name="Ohtoshi R."/>
            <person name="Malay A.D."/>
            <person name="Moran D.A.P."/>
            <person name="Tomita M."/>
            <person name="Numata K."/>
            <person name="Arakawa K."/>
        </authorList>
    </citation>
    <scope>NUCLEOTIDE SEQUENCE</scope>
</reference>
<organism evidence="1 3">
    <name type="scientific">Trichonephila clavata</name>
    <name type="common">Joro spider</name>
    <name type="synonym">Nephila clavata</name>
    <dbReference type="NCBI Taxonomy" id="2740835"/>
    <lineage>
        <taxon>Eukaryota</taxon>
        <taxon>Metazoa</taxon>
        <taxon>Ecdysozoa</taxon>
        <taxon>Arthropoda</taxon>
        <taxon>Chelicerata</taxon>
        <taxon>Arachnida</taxon>
        <taxon>Araneae</taxon>
        <taxon>Araneomorphae</taxon>
        <taxon>Entelegynae</taxon>
        <taxon>Araneoidea</taxon>
        <taxon>Nephilidae</taxon>
        <taxon>Trichonephila</taxon>
    </lineage>
</organism>
<dbReference type="InterPro" id="IPR006725">
    <property type="entry name" value="PIF2"/>
</dbReference>
<evidence type="ECO:0000313" key="2">
    <source>
        <dbReference type="EMBL" id="GFR32566.1"/>
    </source>
</evidence>
<protein>
    <submittedName>
        <fullName evidence="1">Uncharacterized protein</fullName>
    </submittedName>
</protein>
<name>A0A8X6GFE4_TRICU</name>
<dbReference type="EMBL" id="BMAO01012418">
    <property type="protein sequence ID" value="GFQ81313.1"/>
    <property type="molecule type" value="Genomic_DNA"/>
</dbReference>
<dbReference type="AlphaFoldDB" id="A0A8X6GFE4"/>